<dbReference type="EMBL" id="JAVDBT010000007">
    <property type="protein sequence ID" value="MDQ2066411.1"/>
    <property type="molecule type" value="Genomic_DNA"/>
</dbReference>
<dbReference type="RefSeq" id="WP_306680111.1">
    <property type="nucleotide sequence ID" value="NZ_JAVDBT010000007.1"/>
</dbReference>
<dbReference type="Pfam" id="PF07475">
    <property type="entry name" value="Hpr_kinase_C"/>
    <property type="match status" value="1"/>
</dbReference>
<dbReference type="GO" id="GO:0016301">
    <property type="term" value="F:kinase activity"/>
    <property type="evidence" value="ECO:0007669"/>
    <property type="project" value="UniProtKB-KW"/>
</dbReference>
<dbReference type="SUPFAM" id="SSF53795">
    <property type="entry name" value="PEP carboxykinase-like"/>
    <property type="match status" value="1"/>
</dbReference>
<dbReference type="InterPro" id="IPR027417">
    <property type="entry name" value="P-loop_NTPase"/>
</dbReference>
<evidence type="ECO:0000313" key="2">
    <source>
        <dbReference type="EMBL" id="MDQ2066411.1"/>
    </source>
</evidence>
<keyword evidence="2" id="KW-0808">Transferase</keyword>
<gene>
    <name evidence="2" type="ORF">Q9295_08505</name>
</gene>
<reference evidence="2 3" key="1">
    <citation type="submission" date="2023-08" db="EMBL/GenBank/DDBJ databases">
        <title>Characterization of two Paracoccaceae strains isolated from Phycosphere and proposal of Xinfangfangia lacusdiani sp. nov.</title>
        <authorList>
            <person name="Deng Y."/>
            <person name="Zhang Y.Q."/>
        </authorList>
    </citation>
    <scope>NUCLEOTIDE SEQUENCE [LARGE SCALE GENOMIC DNA]</scope>
    <source>
        <strain evidence="2 3">CPCC 101601</strain>
    </source>
</reference>
<accession>A0ABU0VXC5</accession>
<keyword evidence="3" id="KW-1185">Reference proteome</keyword>
<dbReference type="Proteomes" id="UP001239680">
    <property type="component" value="Unassembled WGS sequence"/>
</dbReference>
<feature type="domain" description="HPr kinase/phosphorylase C-terminal" evidence="1">
    <location>
        <begin position="12"/>
        <end position="88"/>
    </location>
</feature>
<proteinExistence type="predicted"/>
<name>A0ABU0VXC5_9RHOB</name>
<dbReference type="CDD" id="cd01918">
    <property type="entry name" value="HprK_C"/>
    <property type="match status" value="1"/>
</dbReference>
<sequence>MTEKAAQGIGGRKILHATSVAVSGRGLLITGSSGAGKSALALQLIALGALLISDDQTELTVTTAGLMARCPSPAIEGLIEARGIGLLRAPSAETAVLALVVDMGQDETERLPPCRSVTILGQALPLVLRARHDHFPAALMVYLQGGRQH</sequence>
<dbReference type="InterPro" id="IPR011104">
    <property type="entry name" value="Hpr_kin/Pase_C"/>
</dbReference>
<organism evidence="2 3">
    <name type="scientific">Pseudogemmobacter lacusdianii</name>
    <dbReference type="NCBI Taxonomy" id="3069608"/>
    <lineage>
        <taxon>Bacteria</taxon>
        <taxon>Pseudomonadati</taxon>
        <taxon>Pseudomonadota</taxon>
        <taxon>Alphaproteobacteria</taxon>
        <taxon>Rhodobacterales</taxon>
        <taxon>Paracoccaceae</taxon>
        <taxon>Pseudogemmobacter</taxon>
    </lineage>
</organism>
<keyword evidence="2" id="KW-0418">Kinase</keyword>
<comment type="caution">
    <text evidence="2">The sequence shown here is derived from an EMBL/GenBank/DDBJ whole genome shotgun (WGS) entry which is preliminary data.</text>
</comment>
<protein>
    <submittedName>
        <fullName evidence="2">HPr kinase/phosphatase C-terminal domain-containing protein</fullName>
    </submittedName>
</protein>
<dbReference type="Gene3D" id="3.40.50.300">
    <property type="entry name" value="P-loop containing nucleotide triphosphate hydrolases"/>
    <property type="match status" value="1"/>
</dbReference>
<evidence type="ECO:0000259" key="1">
    <source>
        <dbReference type="Pfam" id="PF07475"/>
    </source>
</evidence>
<evidence type="ECO:0000313" key="3">
    <source>
        <dbReference type="Proteomes" id="UP001239680"/>
    </source>
</evidence>